<evidence type="ECO:0000256" key="1">
    <source>
        <dbReference type="SAM" id="MobiDB-lite"/>
    </source>
</evidence>
<sequence length="104" mass="11188">MPMGSCPAGIPPRALRQALLTRPRPCAKTKSNLGIGTYRARVGDPELPDENQQYRVNFHRFRHEIRPLAPGRPSAATGEAGAPSGNCRHRASGVGEPLHATRVG</sequence>
<feature type="region of interest" description="Disordered" evidence="1">
    <location>
        <begin position="67"/>
        <end position="104"/>
    </location>
</feature>
<proteinExistence type="predicted"/>
<evidence type="ECO:0000313" key="2">
    <source>
        <dbReference type="EMBL" id="KAF0909024.1"/>
    </source>
</evidence>
<keyword evidence="3" id="KW-1185">Reference proteome</keyword>
<evidence type="ECO:0000313" key="3">
    <source>
        <dbReference type="Proteomes" id="UP000479710"/>
    </source>
</evidence>
<protein>
    <submittedName>
        <fullName evidence="2">Uncharacterized protein</fullName>
    </submittedName>
</protein>
<dbReference type="EMBL" id="SPHZ02000007">
    <property type="protein sequence ID" value="KAF0909024.1"/>
    <property type="molecule type" value="Genomic_DNA"/>
</dbReference>
<comment type="caution">
    <text evidence="2">The sequence shown here is derived from an EMBL/GenBank/DDBJ whole genome shotgun (WGS) entry which is preliminary data.</text>
</comment>
<dbReference type="AlphaFoldDB" id="A0A6G1DA58"/>
<accession>A0A6G1DA58</accession>
<dbReference type="Proteomes" id="UP000479710">
    <property type="component" value="Unassembled WGS sequence"/>
</dbReference>
<name>A0A6G1DA58_9ORYZ</name>
<gene>
    <name evidence="2" type="ORF">E2562_030562</name>
</gene>
<organism evidence="2 3">
    <name type="scientific">Oryza meyeriana var. granulata</name>
    <dbReference type="NCBI Taxonomy" id="110450"/>
    <lineage>
        <taxon>Eukaryota</taxon>
        <taxon>Viridiplantae</taxon>
        <taxon>Streptophyta</taxon>
        <taxon>Embryophyta</taxon>
        <taxon>Tracheophyta</taxon>
        <taxon>Spermatophyta</taxon>
        <taxon>Magnoliopsida</taxon>
        <taxon>Liliopsida</taxon>
        <taxon>Poales</taxon>
        <taxon>Poaceae</taxon>
        <taxon>BOP clade</taxon>
        <taxon>Oryzoideae</taxon>
        <taxon>Oryzeae</taxon>
        <taxon>Oryzinae</taxon>
        <taxon>Oryza</taxon>
        <taxon>Oryza meyeriana</taxon>
    </lineage>
</organism>
<reference evidence="2 3" key="1">
    <citation type="submission" date="2019-11" db="EMBL/GenBank/DDBJ databases">
        <title>Whole genome sequence of Oryza granulata.</title>
        <authorList>
            <person name="Li W."/>
        </authorList>
    </citation>
    <scope>NUCLEOTIDE SEQUENCE [LARGE SCALE GENOMIC DNA]</scope>
    <source>
        <strain evidence="3">cv. Menghai</strain>
        <tissue evidence="2">Leaf</tissue>
    </source>
</reference>